<evidence type="ECO:0000313" key="1">
    <source>
        <dbReference type="EMBL" id="XBJ29978.1"/>
    </source>
</evidence>
<dbReference type="EMBL" id="CP155620">
    <property type="protein sequence ID" value="XBJ29978.1"/>
    <property type="molecule type" value="Genomic_DNA"/>
</dbReference>
<reference evidence="1" key="1">
    <citation type="submission" date="2024-05" db="EMBL/GenBank/DDBJ databases">
        <title>Campylobacter coli isolated from environmental waters in Slovenia.</title>
        <authorList>
            <person name="Zautner A.E."/>
            <person name="Bunk B."/>
            <person name="Riedel T."/>
            <person name="Sproeer C."/>
        </authorList>
    </citation>
    <scope>NUCLEOTIDE SEQUENCE</scope>
    <source>
        <strain evidence="1">CCS1377</strain>
    </source>
</reference>
<dbReference type="RefSeq" id="WP_348519032.1">
    <property type="nucleotide sequence ID" value="NZ_CP155620.1"/>
</dbReference>
<organism evidence="1">
    <name type="scientific">Campylobacter sp. CCS1377</name>
    <dbReference type="NCBI Taxonomy" id="3158229"/>
    <lineage>
        <taxon>Bacteria</taxon>
        <taxon>Pseudomonadati</taxon>
        <taxon>Campylobacterota</taxon>
        <taxon>Epsilonproteobacteria</taxon>
        <taxon>Campylobacterales</taxon>
        <taxon>Campylobacteraceae</taxon>
        <taxon>Campylobacter</taxon>
    </lineage>
</organism>
<dbReference type="AlphaFoldDB" id="A0AAU7E7J2"/>
<accession>A0AAU7E7J2</accession>
<name>A0AAU7E7J2_9BACT</name>
<proteinExistence type="predicted"/>
<sequence>MYARPIKHGIKLEDLFNLPSTSARRVVLSRHMYMLIENVTTREDEIFYLHIAGFEYYTGWTRKSFSMHDDSKKYIRCEPLLYGKTWKENAKIMEQKAFDNKEYIGTEKYLRYSPYHYEYNTLYRQIVNFKQKKEN</sequence>
<protein>
    <submittedName>
        <fullName evidence="1">Uncharacterized protein</fullName>
    </submittedName>
</protein>
<gene>
    <name evidence="1" type="ORF">AAH949_03900</name>
</gene>